<accession>A0A6C0BMU8</accession>
<organism evidence="1">
    <name type="scientific">viral metagenome</name>
    <dbReference type="NCBI Taxonomy" id="1070528"/>
    <lineage>
        <taxon>unclassified sequences</taxon>
        <taxon>metagenomes</taxon>
        <taxon>organismal metagenomes</taxon>
    </lineage>
</organism>
<evidence type="ECO:0000313" key="1">
    <source>
        <dbReference type="EMBL" id="QHS93071.1"/>
    </source>
</evidence>
<name>A0A6C0BMU8_9ZZZZ</name>
<protein>
    <submittedName>
        <fullName evidence="1">Uncharacterized protein</fullName>
    </submittedName>
</protein>
<proteinExistence type="predicted"/>
<dbReference type="EMBL" id="MN739196">
    <property type="protein sequence ID" value="QHS93071.1"/>
    <property type="molecule type" value="Genomic_DNA"/>
</dbReference>
<reference evidence="1" key="1">
    <citation type="journal article" date="2020" name="Nature">
        <title>Giant virus diversity and host interactions through global metagenomics.</title>
        <authorList>
            <person name="Schulz F."/>
            <person name="Roux S."/>
            <person name="Paez-Espino D."/>
            <person name="Jungbluth S."/>
            <person name="Walsh D.A."/>
            <person name="Denef V.J."/>
            <person name="McMahon K.D."/>
            <person name="Konstantinidis K.T."/>
            <person name="Eloe-Fadrosh E.A."/>
            <person name="Kyrpides N.C."/>
            <person name="Woyke T."/>
        </authorList>
    </citation>
    <scope>NUCLEOTIDE SEQUENCE</scope>
    <source>
        <strain evidence="1">GVMAG-M-3300017651-5</strain>
    </source>
</reference>
<sequence length="96" mass="11132">MISFDLRCIIKSDILLIDHDYVMKTYTDSTTRDTNIILNLSNMNINVFEVFSHCNNEVLRSIGNDYLITGFRMYDLASIPSWRIESGRIIGGNYMK</sequence>
<dbReference type="AlphaFoldDB" id="A0A6C0BMU8"/>